<dbReference type="Proteomes" id="UP000288947">
    <property type="component" value="Chromosome"/>
</dbReference>
<dbReference type="InterPro" id="IPR040836">
    <property type="entry name" value="SAVED"/>
</dbReference>
<reference evidence="2 3" key="1">
    <citation type="submission" date="2018-01" db="EMBL/GenBank/DDBJ databases">
        <title>The whole genome sequencing and assembly of Fervidobacterium changbaicum CBS-1 strain.</title>
        <authorList>
            <person name="Kim J.-Y."/>
            <person name="Park M.-K."/>
            <person name="Yi H."/>
            <person name="Bahn Y.-S."/>
            <person name="Kim J.F."/>
            <person name="Lee D.-W."/>
        </authorList>
    </citation>
    <scope>NUCLEOTIDE SEQUENCE [LARGE SCALE GENOMIC DNA]</scope>
    <source>
        <strain evidence="2 3">CBS-1</strain>
    </source>
</reference>
<feature type="domain" description="SMODS-associated and fused to various effectors" evidence="1">
    <location>
        <begin position="400"/>
        <end position="485"/>
    </location>
</feature>
<accession>A0AAE5XAY3</accession>
<dbReference type="NCBIfam" id="NF033611">
    <property type="entry name" value="SAVED"/>
    <property type="match status" value="1"/>
</dbReference>
<keyword evidence="3" id="KW-1185">Reference proteome</keyword>
<sequence>MSFVTLLRKDLRKYIEFVQSGFITPGEVLADFSRLDKEISNYSVIFYEVLKFFLINGYTDHAMQMLSREFKSTLTKDQALALVNSKFVETRFPVVERERVDLVRALVFMVENADFSFTNNPNVSSFLYNVEEIAQHKISVIFDKEFCGESFQFAVAVASLVDEIPSNIAFTGKVGGGGRVLQVDNIFEKTKYCEEIGLVLITPLDVSSVYEIVDFFNTKEFNIPVYVSFSPQKEDVRRQWSSLNEEVAKHFKTFPNLKLHEKIFGMEFVYSHRELDENEFSKHIRNVYNVLRNVIQNFGVPHLAIKGPATFALGLGIAVGAKDRIAVYHYQGGYHLVLDLTTPEKLRLIKSCKSLEDLRLLSVDVYDYAPNKRKAIFLVDLASHKPFPQIVEFAKTHLPDAFIIRVTTTSPGNSGNIPIGDWSNYISELFSITQIMRDKYKELHIFLSCPVPIAFGFGMALGDYIPGKIYNYNKKSATYVPVFEMPNVFLSPNLE</sequence>
<dbReference type="EMBL" id="CP026721">
    <property type="protein sequence ID" value="QAV33193.1"/>
    <property type="molecule type" value="Genomic_DNA"/>
</dbReference>
<dbReference type="Pfam" id="PF18145">
    <property type="entry name" value="SAVED"/>
    <property type="match status" value="1"/>
</dbReference>
<name>A0AAE5XAY3_9BACT</name>
<proteinExistence type="predicted"/>
<dbReference type="RefSeq" id="WP_090223067.1">
    <property type="nucleotide sequence ID" value="NZ_CP026721.1"/>
</dbReference>
<gene>
    <name evidence="2" type="ORF">CBS1_05260</name>
</gene>
<evidence type="ECO:0000259" key="1">
    <source>
        <dbReference type="Pfam" id="PF18145"/>
    </source>
</evidence>
<dbReference type="AlphaFoldDB" id="A0AAE5XAY3"/>
<protein>
    <recommendedName>
        <fullName evidence="1">SMODS-associated and fused to various effectors domain-containing protein</fullName>
    </recommendedName>
</protein>
<evidence type="ECO:0000313" key="3">
    <source>
        <dbReference type="Proteomes" id="UP000288947"/>
    </source>
</evidence>
<organism evidence="2 3">
    <name type="scientific">Fervidobacterium changbaicum</name>
    <dbReference type="NCBI Taxonomy" id="310769"/>
    <lineage>
        <taxon>Bacteria</taxon>
        <taxon>Thermotogati</taxon>
        <taxon>Thermotogota</taxon>
        <taxon>Thermotogae</taxon>
        <taxon>Thermotogales</taxon>
        <taxon>Fervidobacteriaceae</taxon>
        <taxon>Fervidobacterium</taxon>
    </lineage>
</organism>
<evidence type="ECO:0000313" key="2">
    <source>
        <dbReference type="EMBL" id="QAV33193.1"/>
    </source>
</evidence>